<dbReference type="AlphaFoldDB" id="A0A5C3QHB3"/>
<dbReference type="Gene3D" id="1.20.1280.50">
    <property type="match status" value="1"/>
</dbReference>
<protein>
    <recommendedName>
        <fullName evidence="1">F-box domain-containing protein</fullName>
    </recommendedName>
</protein>
<dbReference type="InterPro" id="IPR001810">
    <property type="entry name" value="F-box_dom"/>
</dbReference>
<accession>A0A5C3QHB3</accession>
<dbReference type="CDD" id="cd09917">
    <property type="entry name" value="F-box_SF"/>
    <property type="match status" value="1"/>
</dbReference>
<dbReference type="SUPFAM" id="SSF81383">
    <property type="entry name" value="F-box domain"/>
    <property type="match status" value="1"/>
</dbReference>
<dbReference type="InterPro" id="IPR036047">
    <property type="entry name" value="F-box-like_dom_sf"/>
</dbReference>
<evidence type="ECO:0000259" key="1">
    <source>
        <dbReference type="Pfam" id="PF12937"/>
    </source>
</evidence>
<dbReference type="Pfam" id="PF12937">
    <property type="entry name" value="F-box-like"/>
    <property type="match status" value="1"/>
</dbReference>
<evidence type="ECO:0000313" key="2">
    <source>
        <dbReference type="EMBL" id="TFL01455.1"/>
    </source>
</evidence>
<evidence type="ECO:0000313" key="3">
    <source>
        <dbReference type="Proteomes" id="UP000305067"/>
    </source>
</evidence>
<gene>
    <name evidence="2" type="ORF">BDV98DRAFT_582998</name>
</gene>
<keyword evidence="3" id="KW-1185">Reference proteome</keyword>
<dbReference type="OrthoDB" id="3365698at2759"/>
<proteinExistence type="predicted"/>
<dbReference type="Proteomes" id="UP000305067">
    <property type="component" value="Unassembled WGS sequence"/>
</dbReference>
<sequence>MDQTKPDWAWIMKNQNTPVPQQSRTLVKAQIAKFDADISKARKHMINLAAMRNILLASLAPIHDLPKETLLQIFQHLPRRVDRGVFSASQTCKYWRRICLGSSVLWTGISDGGIFIGGERNTLWLHRSDLQLARSQGSGLDVSMRSNDNGTFEVDYETKILEHAHRWKRAISEAAKSKRFTALEAMEVFNGEYGNFYKLRSNAPKLHDVRWHTIGGSRIGPVECLRSAPISRFHLNILEKPHPSKVPSVMSRLGDTKRSFATNPANSLSVELPLTLRSLKRLVIEDAPRIKGTKSLLPHLRAPLLHHLSIHLLDPLTYKALEKFIANSSCRITSLAVHVYVSSPEAKNIPLTISALERLFHSLPDL</sequence>
<dbReference type="EMBL" id="ML178825">
    <property type="protein sequence ID" value="TFL01455.1"/>
    <property type="molecule type" value="Genomic_DNA"/>
</dbReference>
<feature type="domain" description="F-box" evidence="1">
    <location>
        <begin position="62"/>
        <end position="108"/>
    </location>
</feature>
<organism evidence="2 3">
    <name type="scientific">Pterulicium gracile</name>
    <dbReference type="NCBI Taxonomy" id="1884261"/>
    <lineage>
        <taxon>Eukaryota</taxon>
        <taxon>Fungi</taxon>
        <taxon>Dikarya</taxon>
        <taxon>Basidiomycota</taxon>
        <taxon>Agaricomycotina</taxon>
        <taxon>Agaricomycetes</taxon>
        <taxon>Agaricomycetidae</taxon>
        <taxon>Agaricales</taxon>
        <taxon>Pleurotineae</taxon>
        <taxon>Pterulaceae</taxon>
        <taxon>Pterulicium</taxon>
    </lineage>
</organism>
<reference evidence="2 3" key="1">
    <citation type="journal article" date="2019" name="Nat. Ecol. Evol.">
        <title>Megaphylogeny resolves global patterns of mushroom evolution.</title>
        <authorList>
            <person name="Varga T."/>
            <person name="Krizsan K."/>
            <person name="Foldi C."/>
            <person name="Dima B."/>
            <person name="Sanchez-Garcia M."/>
            <person name="Sanchez-Ramirez S."/>
            <person name="Szollosi G.J."/>
            <person name="Szarkandi J.G."/>
            <person name="Papp V."/>
            <person name="Albert L."/>
            <person name="Andreopoulos W."/>
            <person name="Angelini C."/>
            <person name="Antonin V."/>
            <person name="Barry K.W."/>
            <person name="Bougher N.L."/>
            <person name="Buchanan P."/>
            <person name="Buyck B."/>
            <person name="Bense V."/>
            <person name="Catcheside P."/>
            <person name="Chovatia M."/>
            <person name="Cooper J."/>
            <person name="Damon W."/>
            <person name="Desjardin D."/>
            <person name="Finy P."/>
            <person name="Geml J."/>
            <person name="Haridas S."/>
            <person name="Hughes K."/>
            <person name="Justo A."/>
            <person name="Karasinski D."/>
            <person name="Kautmanova I."/>
            <person name="Kiss B."/>
            <person name="Kocsube S."/>
            <person name="Kotiranta H."/>
            <person name="LaButti K.M."/>
            <person name="Lechner B.E."/>
            <person name="Liimatainen K."/>
            <person name="Lipzen A."/>
            <person name="Lukacs Z."/>
            <person name="Mihaltcheva S."/>
            <person name="Morgado L.N."/>
            <person name="Niskanen T."/>
            <person name="Noordeloos M.E."/>
            <person name="Ohm R.A."/>
            <person name="Ortiz-Santana B."/>
            <person name="Ovrebo C."/>
            <person name="Racz N."/>
            <person name="Riley R."/>
            <person name="Savchenko A."/>
            <person name="Shiryaev A."/>
            <person name="Soop K."/>
            <person name="Spirin V."/>
            <person name="Szebenyi C."/>
            <person name="Tomsovsky M."/>
            <person name="Tulloss R.E."/>
            <person name="Uehling J."/>
            <person name="Grigoriev I.V."/>
            <person name="Vagvolgyi C."/>
            <person name="Papp T."/>
            <person name="Martin F.M."/>
            <person name="Miettinen O."/>
            <person name="Hibbett D.S."/>
            <person name="Nagy L.G."/>
        </authorList>
    </citation>
    <scope>NUCLEOTIDE SEQUENCE [LARGE SCALE GENOMIC DNA]</scope>
    <source>
        <strain evidence="2 3">CBS 309.79</strain>
    </source>
</reference>
<name>A0A5C3QHB3_9AGAR</name>